<evidence type="ECO:0008006" key="7">
    <source>
        <dbReference type="Google" id="ProtNLM"/>
    </source>
</evidence>
<evidence type="ECO:0000256" key="2">
    <source>
        <dbReference type="ARBA" id="ARBA00022857"/>
    </source>
</evidence>
<proteinExistence type="inferred from homology"/>
<evidence type="ECO:0000256" key="3">
    <source>
        <dbReference type="ARBA" id="ARBA00023002"/>
    </source>
</evidence>
<reference evidence="5" key="1">
    <citation type="submission" date="2022-12" db="EMBL/GenBank/DDBJ databases">
        <authorList>
            <person name="Petersen C."/>
        </authorList>
    </citation>
    <scope>NUCLEOTIDE SEQUENCE</scope>
    <source>
        <strain evidence="5">IBT 29677</strain>
    </source>
</reference>
<dbReference type="PRINTS" id="PR00080">
    <property type="entry name" value="SDRFAMILY"/>
</dbReference>
<dbReference type="GO" id="GO:0016616">
    <property type="term" value="F:oxidoreductase activity, acting on the CH-OH group of donors, NAD or NADP as acceptor"/>
    <property type="evidence" value="ECO:0007669"/>
    <property type="project" value="TreeGrafter"/>
</dbReference>
<dbReference type="Proteomes" id="UP001147747">
    <property type="component" value="Unassembled WGS sequence"/>
</dbReference>
<dbReference type="Pfam" id="PF00106">
    <property type="entry name" value="adh_short"/>
    <property type="match status" value="1"/>
</dbReference>
<dbReference type="PANTHER" id="PTHR44229:SF4">
    <property type="entry name" value="15-HYDROXYPROSTAGLANDIN DEHYDROGENASE [NAD(+)]"/>
    <property type="match status" value="1"/>
</dbReference>
<accession>A0A9W9VDP4</accession>
<dbReference type="PRINTS" id="PR00081">
    <property type="entry name" value="GDHRDH"/>
</dbReference>
<evidence type="ECO:0000256" key="1">
    <source>
        <dbReference type="ARBA" id="ARBA00006484"/>
    </source>
</evidence>
<evidence type="ECO:0000256" key="4">
    <source>
        <dbReference type="RuleBase" id="RU000363"/>
    </source>
</evidence>
<dbReference type="AlphaFoldDB" id="A0A9W9VDP4"/>
<dbReference type="EMBL" id="JAPZBU010000012">
    <property type="protein sequence ID" value="KAJ5376929.1"/>
    <property type="molecule type" value="Genomic_DNA"/>
</dbReference>
<dbReference type="GeneID" id="81377432"/>
<dbReference type="InterPro" id="IPR036291">
    <property type="entry name" value="NAD(P)-bd_dom_sf"/>
</dbReference>
<keyword evidence="2" id="KW-0521">NADP</keyword>
<evidence type="ECO:0000313" key="6">
    <source>
        <dbReference type="Proteomes" id="UP001147747"/>
    </source>
</evidence>
<dbReference type="GO" id="GO:0005737">
    <property type="term" value="C:cytoplasm"/>
    <property type="evidence" value="ECO:0007669"/>
    <property type="project" value="TreeGrafter"/>
</dbReference>
<dbReference type="InterPro" id="IPR002347">
    <property type="entry name" value="SDR_fam"/>
</dbReference>
<protein>
    <recommendedName>
        <fullName evidence="7">Short chain dehydrogenase/reductase</fullName>
    </recommendedName>
</protein>
<dbReference type="PROSITE" id="PS00061">
    <property type="entry name" value="ADH_SHORT"/>
    <property type="match status" value="1"/>
</dbReference>
<comment type="similarity">
    <text evidence="1 4">Belongs to the short-chain dehydrogenases/reductases (SDR) family.</text>
</comment>
<comment type="caution">
    <text evidence="5">The sequence shown here is derived from an EMBL/GenBank/DDBJ whole genome shotgun (WGS) entry which is preliminary data.</text>
</comment>
<keyword evidence="3" id="KW-0560">Oxidoreductase</keyword>
<dbReference type="SUPFAM" id="SSF51735">
    <property type="entry name" value="NAD(P)-binding Rossmann-fold domains"/>
    <property type="match status" value="1"/>
</dbReference>
<keyword evidence="6" id="KW-1185">Reference proteome</keyword>
<organism evidence="5 6">
    <name type="scientific">Penicillium cosmopolitanum</name>
    <dbReference type="NCBI Taxonomy" id="1131564"/>
    <lineage>
        <taxon>Eukaryota</taxon>
        <taxon>Fungi</taxon>
        <taxon>Dikarya</taxon>
        <taxon>Ascomycota</taxon>
        <taxon>Pezizomycotina</taxon>
        <taxon>Eurotiomycetes</taxon>
        <taxon>Eurotiomycetidae</taxon>
        <taxon>Eurotiales</taxon>
        <taxon>Aspergillaceae</taxon>
        <taxon>Penicillium</taxon>
    </lineage>
</organism>
<sequence length="273" mass="29056">MASFRSIVVTGGASGIGLGITKHFITEENTHITILDINPTTGTLALDKLRSEFPNAGVSFEECDVSSWESQAAVFEKIYNQQGRIDIVFANAGINEKGSLLPSKSESGGPIKPELTTLNVNLIGCIYSVQLGIHYIAKNEISGSSRGIIMCTASNAGLYPFPMAPLYAATKHGVVGLVRSLSRTLATKKIRINGLAPAVIETNIAPSSDLFKSMILTPMSTATTAVANLVDDTSLTGKIAELHGESITFAEAPPYVDEDTGKNIENFWNLGYS</sequence>
<evidence type="ECO:0000313" key="5">
    <source>
        <dbReference type="EMBL" id="KAJ5376929.1"/>
    </source>
</evidence>
<dbReference type="InterPro" id="IPR020904">
    <property type="entry name" value="Sc_DH/Rdtase_CS"/>
</dbReference>
<gene>
    <name evidence="5" type="ORF">N7509_013815</name>
</gene>
<dbReference type="OrthoDB" id="37659at2759"/>
<name>A0A9W9VDP4_9EURO</name>
<dbReference type="Gene3D" id="3.40.50.720">
    <property type="entry name" value="NAD(P)-binding Rossmann-like Domain"/>
    <property type="match status" value="1"/>
</dbReference>
<dbReference type="RefSeq" id="XP_056481959.1">
    <property type="nucleotide sequence ID" value="XM_056638452.1"/>
</dbReference>
<reference evidence="5" key="2">
    <citation type="journal article" date="2023" name="IMA Fungus">
        <title>Comparative genomic study of the Penicillium genus elucidates a diverse pangenome and 15 lateral gene transfer events.</title>
        <authorList>
            <person name="Petersen C."/>
            <person name="Sorensen T."/>
            <person name="Nielsen M.R."/>
            <person name="Sondergaard T.E."/>
            <person name="Sorensen J.L."/>
            <person name="Fitzpatrick D.A."/>
            <person name="Frisvad J.C."/>
            <person name="Nielsen K.L."/>
        </authorList>
    </citation>
    <scope>NUCLEOTIDE SEQUENCE</scope>
    <source>
        <strain evidence="5">IBT 29677</strain>
    </source>
</reference>
<dbReference type="PANTHER" id="PTHR44229">
    <property type="entry name" value="15-HYDROXYPROSTAGLANDIN DEHYDROGENASE [NAD(+)]"/>
    <property type="match status" value="1"/>
</dbReference>